<dbReference type="EMBL" id="HG793127">
    <property type="protein sequence ID" value="CDK26734.1"/>
    <property type="molecule type" value="Genomic_DNA"/>
</dbReference>
<accession>W6MJL6</accession>
<reference evidence="2" key="2">
    <citation type="submission" date="2014-02" db="EMBL/GenBank/DDBJ databases">
        <title>Complete DNA sequence of /Kuraishia capsulata/ illustrates novel genomic features among budding yeasts (/Saccharomycotina/).</title>
        <authorList>
            <person name="Morales L."/>
            <person name="Noel B."/>
            <person name="Porcel B."/>
            <person name="Marcet-Houben M."/>
            <person name="Hullo M-F."/>
            <person name="Sacerdot C."/>
            <person name="Tekaia F."/>
            <person name="Leh-Louis V."/>
            <person name="Despons L."/>
            <person name="Khanna V."/>
            <person name="Aury J-M."/>
            <person name="Barbe V."/>
            <person name="Couloux A."/>
            <person name="Labadie K."/>
            <person name="Pelletier E."/>
            <person name="Souciet J-L."/>
            <person name="Boekhout T."/>
            <person name="Gabaldon T."/>
            <person name="Wincker P."/>
            <person name="Dujon B."/>
        </authorList>
    </citation>
    <scope>NUCLEOTIDE SEQUENCE</scope>
    <source>
        <strain evidence="2">CBS 1993</strain>
    </source>
</reference>
<keyword evidence="3" id="KW-1185">Reference proteome</keyword>
<keyword evidence="1" id="KW-0472">Membrane</keyword>
<dbReference type="GeneID" id="34520122"/>
<proteinExistence type="predicted"/>
<evidence type="ECO:0000313" key="2">
    <source>
        <dbReference type="EMBL" id="CDK26734.1"/>
    </source>
</evidence>
<reference evidence="2" key="1">
    <citation type="submission" date="2013-12" db="EMBL/GenBank/DDBJ databases">
        <authorList>
            <person name="Genoscope - CEA"/>
        </authorList>
    </citation>
    <scope>NUCLEOTIDE SEQUENCE</scope>
    <source>
        <strain evidence="2">CBS 1993</strain>
    </source>
</reference>
<sequence length="154" mass="17995">MVTREQDIEELPVSPEPLLSILLETIQRMLTRIRSYALVFLTIFFRYGLVMSYIWYNLALLAVSFIIEVPYVTYLIGAALCTLKIGYECFRDQHYRYRPNYYSNVLNDCTVTAFIFVMFSSVFGYRKAFEGHDSSIPLQWTLTVRPEENSGIRA</sequence>
<feature type="transmembrane region" description="Helical" evidence="1">
    <location>
        <begin position="104"/>
        <end position="125"/>
    </location>
</feature>
<keyword evidence="1" id="KW-0812">Transmembrane</keyword>
<dbReference type="HOGENOM" id="CLU_1704492_0_0_1"/>
<dbReference type="AlphaFoldDB" id="W6MJL6"/>
<organism evidence="2 3">
    <name type="scientific">Kuraishia capsulata CBS 1993</name>
    <dbReference type="NCBI Taxonomy" id="1382522"/>
    <lineage>
        <taxon>Eukaryota</taxon>
        <taxon>Fungi</taxon>
        <taxon>Dikarya</taxon>
        <taxon>Ascomycota</taxon>
        <taxon>Saccharomycotina</taxon>
        <taxon>Pichiomycetes</taxon>
        <taxon>Pichiales</taxon>
        <taxon>Pichiaceae</taxon>
        <taxon>Kuraishia</taxon>
    </lineage>
</organism>
<dbReference type="Proteomes" id="UP000019384">
    <property type="component" value="Unassembled WGS sequence"/>
</dbReference>
<evidence type="ECO:0000256" key="1">
    <source>
        <dbReference type="SAM" id="Phobius"/>
    </source>
</evidence>
<feature type="transmembrane region" description="Helical" evidence="1">
    <location>
        <begin position="62"/>
        <end position="83"/>
    </location>
</feature>
<gene>
    <name evidence="2" type="ORF">KUCA_T00002708001</name>
</gene>
<name>W6MJL6_9ASCO</name>
<dbReference type="RefSeq" id="XP_022458734.1">
    <property type="nucleotide sequence ID" value="XM_022602983.1"/>
</dbReference>
<feature type="transmembrane region" description="Helical" evidence="1">
    <location>
        <begin position="36"/>
        <end position="56"/>
    </location>
</feature>
<keyword evidence="1" id="KW-1133">Transmembrane helix</keyword>
<evidence type="ECO:0000313" key="3">
    <source>
        <dbReference type="Proteomes" id="UP000019384"/>
    </source>
</evidence>
<protein>
    <submittedName>
        <fullName evidence="2">Uncharacterized protein</fullName>
    </submittedName>
</protein>